<dbReference type="GO" id="GO:0015074">
    <property type="term" value="P:DNA integration"/>
    <property type="evidence" value="ECO:0007669"/>
    <property type="project" value="UniProtKB-KW"/>
</dbReference>
<dbReference type="GO" id="GO:0003723">
    <property type="term" value="F:RNA binding"/>
    <property type="evidence" value="ECO:0007669"/>
    <property type="project" value="UniProtKB-KW"/>
</dbReference>
<dbReference type="GO" id="GO:0003887">
    <property type="term" value="F:DNA-directed DNA polymerase activity"/>
    <property type="evidence" value="ECO:0007669"/>
    <property type="project" value="UniProtKB-KW"/>
</dbReference>
<keyword evidence="3" id="KW-0540">Nuclease</keyword>
<keyword evidence="11" id="KW-0808">Transferase</keyword>
<keyword evidence="9" id="KW-0229">DNA integration</keyword>
<dbReference type="PANTHER" id="PTHR42648:SF11">
    <property type="entry name" value="TRANSPOSON TY4-P GAG-POL POLYPROTEIN"/>
    <property type="match status" value="1"/>
</dbReference>
<dbReference type="PROSITE" id="PS50994">
    <property type="entry name" value="INTEGRASE"/>
    <property type="match status" value="1"/>
</dbReference>
<dbReference type="GO" id="GO:0005634">
    <property type="term" value="C:nucleus"/>
    <property type="evidence" value="ECO:0007669"/>
    <property type="project" value="UniProtKB-ARBA"/>
</dbReference>
<reference evidence="16" key="1">
    <citation type="submission" date="2021-03" db="EMBL/GenBank/DDBJ databases">
        <title>Draft genome sequence of rust myrtle Austropuccinia psidii MF-1, a brazilian biotype.</title>
        <authorList>
            <person name="Quecine M.C."/>
            <person name="Pachon D.M.R."/>
            <person name="Bonatelli M.L."/>
            <person name="Correr F.H."/>
            <person name="Franceschini L.M."/>
            <person name="Leite T.F."/>
            <person name="Margarido G.R.A."/>
            <person name="Almeida C.A."/>
            <person name="Ferrarezi J.A."/>
            <person name="Labate C.A."/>
        </authorList>
    </citation>
    <scope>NUCLEOTIDE SEQUENCE</scope>
    <source>
        <strain evidence="16">MF-1</strain>
    </source>
</reference>
<accession>A0A9Q3EH56</accession>
<evidence type="ECO:0000256" key="8">
    <source>
        <dbReference type="ARBA" id="ARBA00022884"/>
    </source>
</evidence>
<evidence type="ECO:0000256" key="13">
    <source>
        <dbReference type="ARBA" id="ARBA00048173"/>
    </source>
</evidence>
<keyword evidence="7" id="KW-0460">Magnesium</keyword>
<dbReference type="InterPro" id="IPR039537">
    <property type="entry name" value="Retrotran_Ty1/copia-like"/>
</dbReference>
<evidence type="ECO:0000256" key="14">
    <source>
        <dbReference type="ARBA" id="ARBA00049244"/>
    </source>
</evidence>
<evidence type="ECO:0000256" key="10">
    <source>
        <dbReference type="ARBA" id="ARBA00022918"/>
    </source>
</evidence>
<keyword evidence="2" id="KW-0548">Nucleotidyltransferase</keyword>
<evidence type="ECO:0000256" key="5">
    <source>
        <dbReference type="ARBA" id="ARBA00022759"/>
    </source>
</evidence>
<comment type="caution">
    <text evidence="16">The sequence shown here is derived from an EMBL/GenBank/DDBJ whole genome shotgun (WGS) entry which is preliminary data.</text>
</comment>
<keyword evidence="8" id="KW-0694">RNA-binding</keyword>
<evidence type="ECO:0000313" key="17">
    <source>
        <dbReference type="Proteomes" id="UP000765509"/>
    </source>
</evidence>
<evidence type="ECO:0000313" key="16">
    <source>
        <dbReference type="EMBL" id="MBW0521148.1"/>
    </source>
</evidence>
<name>A0A9Q3EH56_9BASI</name>
<organism evidence="16 17">
    <name type="scientific">Austropuccinia psidii MF-1</name>
    <dbReference type="NCBI Taxonomy" id="1389203"/>
    <lineage>
        <taxon>Eukaryota</taxon>
        <taxon>Fungi</taxon>
        <taxon>Dikarya</taxon>
        <taxon>Basidiomycota</taxon>
        <taxon>Pucciniomycotina</taxon>
        <taxon>Pucciniomycetes</taxon>
        <taxon>Pucciniales</taxon>
        <taxon>Sphaerophragmiaceae</taxon>
        <taxon>Austropuccinia</taxon>
    </lineage>
</organism>
<keyword evidence="12" id="KW-0233">DNA recombination</keyword>
<evidence type="ECO:0000256" key="3">
    <source>
        <dbReference type="ARBA" id="ARBA00022722"/>
    </source>
</evidence>
<dbReference type="OrthoDB" id="2186513at2759"/>
<dbReference type="GO" id="GO:0016787">
    <property type="term" value="F:hydrolase activity"/>
    <property type="evidence" value="ECO:0007669"/>
    <property type="project" value="UniProtKB-KW"/>
</dbReference>
<evidence type="ECO:0000259" key="15">
    <source>
        <dbReference type="PROSITE" id="PS50994"/>
    </source>
</evidence>
<keyword evidence="11" id="KW-0239">DNA-directed DNA polymerase</keyword>
<dbReference type="GO" id="GO:0004519">
    <property type="term" value="F:endonuclease activity"/>
    <property type="evidence" value="ECO:0007669"/>
    <property type="project" value="UniProtKB-KW"/>
</dbReference>
<evidence type="ECO:0000256" key="7">
    <source>
        <dbReference type="ARBA" id="ARBA00022842"/>
    </source>
</evidence>
<keyword evidence="6" id="KW-0378">Hydrolase</keyword>
<dbReference type="InterPro" id="IPR036397">
    <property type="entry name" value="RNaseH_sf"/>
</dbReference>
<comment type="catalytic activity">
    <reaction evidence="13">
        <text>DNA(n) + a 2'-deoxyribonucleoside 5'-triphosphate = DNA(n+1) + diphosphate</text>
        <dbReference type="Rhea" id="RHEA:22508"/>
        <dbReference type="Rhea" id="RHEA-COMP:17339"/>
        <dbReference type="Rhea" id="RHEA-COMP:17340"/>
        <dbReference type="ChEBI" id="CHEBI:33019"/>
        <dbReference type="ChEBI" id="CHEBI:61560"/>
        <dbReference type="ChEBI" id="CHEBI:173112"/>
        <dbReference type="EC" id="2.7.7.49"/>
    </reaction>
</comment>
<sequence>MYINYTLPKAHIMVNNNNFWHKRLCHPGIAVLKNLGLPTSNIICNFCELNQVCNQPFNETFKDALLPLDCLHIKLVGPIHPSYFSRSQYFLSITDHATSYKIAKFLGRKLDAFEEFLMAKTFLQNQKDLKIKKLISDQGGEFLIKRFEHISREHAFDHIFSPPETPQHNGFAKRSNRTILDKSRCLLCSCNLYAEYWAEAVNTAVLLSNMNPMQ</sequence>
<evidence type="ECO:0000256" key="11">
    <source>
        <dbReference type="ARBA" id="ARBA00022932"/>
    </source>
</evidence>
<proteinExistence type="predicted"/>
<evidence type="ECO:0000256" key="4">
    <source>
        <dbReference type="ARBA" id="ARBA00022723"/>
    </source>
</evidence>
<gene>
    <name evidence="16" type="ORF">O181_060863</name>
</gene>
<dbReference type="Proteomes" id="UP000765509">
    <property type="component" value="Unassembled WGS sequence"/>
</dbReference>
<feature type="domain" description="Integrase catalytic" evidence="15">
    <location>
        <begin position="52"/>
        <end position="214"/>
    </location>
</feature>
<evidence type="ECO:0000256" key="2">
    <source>
        <dbReference type="ARBA" id="ARBA00022695"/>
    </source>
</evidence>
<dbReference type="EMBL" id="AVOT02028610">
    <property type="protein sequence ID" value="MBW0521148.1"/>
    <property type="molecule type" value="Genomic_DNA"/>
</dbReference>
<dbReference type="InterPro" id="IPR001584">
    <property type="entry name" value="Integrase_cat-core"/>
</dbReference>
<evidence type="ECO:0000256" key="6">
    <source>
        <dbReference type="ARBA" id="ARBA00022801"/>
    </source>
</evidence>
<keyword evidence="1" id="KW-0815">Transposition</keyword>
<dbReference type="AlphaFoldDB" id="A0A9Q3EH56"/>
<evidence type="ECO:0000256" key="12">
    <source>
        <dbReference type="ARBA" id="ARBA00023172"/>
    </source>
</evidence>
<dbReference type="GO" id="GO:0046872">
    <property type="term" value="F:metal ion binding"/>
    <property type="evidence" value="ECO:0007669"/>
    <property type="project" value="UniProtKB-KW"/>
</dbReference>
<dbReference type="InterPro" id="IPR012337">
    <property type="entry name" value="RNaseH-like_sf"/>
</dbReference>
<keyword evidence="10" id="KW-0695">RNA-directed DNA polymerase</keyword>
<dbReference type="PANTHER" id="PTHR42648">
    <property type="entry name" value="TRANSPOSASE, PUTATIVE-RELATED"/>
    <property type="match status" value="1"/>
</dbReference>
<protein>
    <recommendedName>
        <fullName evidence="15">Integrase catalytic domain-containing protein</fullName>
    </recommendedName>
</protein>
<keyword evidence="4" id="KW-0479">Metal-binding</keyword>
<dbReference type="Gene3D" id="3.30.420.10">
    <property type="entry name" value="Ribonuclease H-like superfamily/Ribonuclease H"/>
    <property type="match status" value="1"/>
</dbReference>
<dbReference type="GO" id="GO:0006310">
    <property type="term" value="P:DNA recombination"/>
    <property type="evidence" value="ECO:0007669"/>
    <property type="project" value="UniProtKB-KW"/>
</dbReference>
<evidence type="ECO:0000256" key="9">
    <source>
        <dbReference type="ARBA" id="ARBA00022908"/>
    </source>
</evidence>
<keyword evidence="17" id="KW-1185">Reference proteome</keyword>
<keyword evidence="5" id="KW-0255">Endonuclease</keyword>
<evidence type="ECO:0000256" key="1">
    <source>
        <dbReference type="ARBA" id="ARBA00022578"/>
    </source>
</evidence>
<dbReference type="GO" id="GO:0003964">
    <property type="term" value="F:RNA-directed DNA polymerase activity"/>
    <property type="evidence" value="ECO:0007669"/>
    <property type="project" value="UniProtKB-KW"/>
</dbReference>
<comment type="catalytic activity">
    <reaction evidence="14">
        <text>DNA(n) + a 2'-deoxyribonucleoside 5'-triphosphate = DNA(n+1) + diphosphate</text>
        <dbReference type="Rhea" id="RHEA:22508"/>
        <dbReference type="Rhea" id="RHEA-COMP:17339"/>
        <dbReference type="Rhea" id="RHEA-COMP:17340"/>
        <dbReference type="ChEBI" id="CHEBI:33019"/>
        <dbReference type="ChEBI" id="CHEBI:61560"/>
        <dbReference type="ChEBI" id="CHEBI:173112"/>
        <dbReference type="EC" id="2.7.7.7"/>
    </reaction>
</comment>
<dbReference type="GO" id="GO:0032196">
    <property type="term" value="P:transposition"/>
    <property type="evidence" value="ECO:0007669"/>
    <property type="project" value="UniProtKB-KW"/>
</dbReference>
<dbReference type="SUPFAM" id="SSF53098">
    <property type="entry name" value="Ribonuclease H-like"/>
    <property type="match status" value="1"/>
</dbReference>